<dbReference type="KEGG" id="ppis:B1L02_03250"/>
<comment type="catalytic activity">
    <reaction evidence="5">
        <text>(6S)-5-formyl-5,6,7,8-tetrahydrofolate + ATP = (6R)-5,10-methenyltetrahydrofolate + ADP + phosphate</text>
        <dbReference type="Rhea" id="RHEA:10488"/>
        <dbReference type="ChEBI" id="CHEBI:30616"/>
        <dbReference type="ChEBI" id="CHEBI:43474"/>
        <dbReference type="ChEBI" id="CHEBI:57455"/>
        <dbReference type="ChEBI" id="CHEBI:57457"/>
        <dbReference type="ChEBI" id="CHEBI:456216"/>
        <dbReference type="EC" id="6.3.3.2"/>
    </reaction>
</comment>
<dbReference type="PIRSF" id="PIRSF006806">
    <property type="entry name" value="FTHF_cligase"/>
    <property type="match status" value="1"/>
</dbReference>
<evidence type="ECO:0000256" key="2">
    <source>
        <dbReference type="ARBA" id="ARBA00022741"/>
    </source>
</evidence>
<evidence type="ECO:0000256" key="3">
    <source>
        <dbReference type="ARBA" id="ARBA00022840"/>
    </source>
</evidence>
<feature type="binding site" evidence="4">
    <location>
        <position position="61"/>
    </location>
    <ligand>
        <name>substrate</name>
    </ligand>
</feature>
<proteinExistence type="inferred from homology"/>
<feature type="binding site" evidence="4">
    <location>
        <position position="66"/>
    </location>
    <ligand>
        <name>substrate</name>
    </ligand>
</feature>
<feature type="binding site" evidence="4">
    <location>
        <begin position="146"/>
        <end position="154"/>
    </location>
    <ligand>
        <name>ATP</name>
        <dbReference type="ChEBI" id="CHEBI:30616"/>
    </ligand>
</feature>
<dbReference type="PANTHER" id="PTHR23407">
    <property type="entry name" value="ATPASE INHIBITOR/5-FORMYLTETRAHYDROFOLATE CYCLO-LIGASE"/>
    <property type="match status" value="1"/>
</dbReference>
<keyword evidence="3 4" id="KW-0067">ATP-binding</keyword>
<keyword evidence="6" id="KW-0175">Coiled coil</keyword>
<dbReference type="GO" id="GO:0005524">
    <property type="term" value="F:ATP binding"/>
    <property type="evidence" value="ECO:0007669"/>
    <property type="project" value="UniProtKB-KW"/>
</dbReference>
<dbReference type="InterPro" id="IPR002698">
    <property type="entry name" value="FTHF_cligase"/>
</dbReference>
<keyword evidence="5" id="KW-0479">Metal-binding</keyword>
<dbReference type="InterPro" id="IPR037171">
    <property type="entry name" value="NagB/RpiA_transferase-like"/>
</dbReference>
<dbReference type="NCBIfam" id="TIGR02727">
    <property type="entry name" value="MTHFS_bact"/>
    <property type="match status" value="1"/>
</dbReference>
<protein>
    <recommendedName>
        <fullName evidence="5">5-formyltetrahydrofolate cyclo-ligase</fullName>
        <ecNumber evidence="5">6.3.3.2</ecNumber>
    </recommendedName>
</protein>
<comment type="similarity">
    <text evidence="1 5">Belongs to the 5-formyltetrahydrofolate cyclo-ligase family.</text>
</comment>
<evidence type="ECO:0000256" key="5">
    <source>
        <dbReference type="RuleBase" id="RU361279"/>
    </source>
</evidence>
<dbReference type="AlphaFoldDB" id="A0AAD0W5P4"/>
<name>A0AAD0W5P4_PSEO7</name>
<dbReference type="GO" id="GO:0009396">
    <property type="term" value="P:folic acid-containing compound biosynthetic process"/>
    <property type="evidence" value="ECO:0007669"/>
    <property type="project" value="TreeGrafter"/>
</dbReference>
<accession>A0AAD0W5P4</accession>
<dbReference type="Pfam" id="PF01812">
    <property type="entry name" value="5-FTHF_cyc-lig"/>
    <property type="match status" value="1"/>
</dbReference>
<keyword evidence="2 4" id="KW-0547">Nucleotide-binding</keyword>
<evidence type="ECO:0000256" key="4">
    <source>
        <dbReference type="PIRSR" id="PIRSR006806-1"/>
    </source>
</evidence>
<dbReference type="GO" id="GO:0046872">
    <property type="term" value="F:metal ion binding"/>
    <property type="evidence" value="ECO:0007669"/>
    <property type="project" value="UniProtKB-KW"/>
</dbReference>
<dbReference type="GO" id="GO:0035999">
    <property type="term" value="P:tetrahydrofolate interconversion"/>
    <property type="evidence" value="ECO:0007669"/>
    <property type="project" value="TreeGrafter"/>
</dbReference>
<evidence type="ECO:0000313" key="8">
    <source>
        <dbReference type="Proteomes" id="UP000258102"/>
    </source>
</evidence>
<evidence type="ECO:0000256" key="6">
    <source>
        <dbReference type="SAM" id="Coils"/>
    </source>
</evidence>
<dbReference type="EC" id="6.3.3.2" evidence="5"/>
<evidence type="ECO:0000313" key="7">
    <source>
        <dbReference type="EMBL" id="AXR03153.1"/>
    </source>
</evidence>
<reference evidence="7 8" key="1">
    <citation type="submission" date="2018-08" db="EMBL/GenBank/DDBJ databases">
        <title>Whole Genome Sequences of Two Pseudoalteromonas piscicida Strains, DE1-A and DE2-A, which Exhibit Strong Antibacterial Activity against Vibrio vulnificus.</title>
        <authorList>
            <person name="Richards G.P."/>
            <person name="Needleman D.S."/>
            <person name="Watson M.A."/>
            <person name="Polson S.W."/>
        </authorList>
    </citation>
    <scope>NUCLEOTIDE SEQUENCE [LARGE SCALE GENOMIC DNA]</scope>
    <source>
        <strain evidence="7 8">DE2-A</strain>
    </source>
</reference>
<dbReference type="Gene3D" id="3.40.50.10420">
    <property type="entry name" value="NagB/RpiA/CoA transferase-like"/>
    <property type="match status" value="1"/>
</dbReference>
<evidence type="ECO:0000256" key="1">
    <source>
        <dbReference type="ARBA" id="ARBA00010638"/>
    </source>
</evidence>
<feature type="binding site" evidence="4">
    <location>
        <begin position="15"/>
        <end position="19"/>
    </location>
    <ligand>
        <name>ATP</name>
        <dbReference type="ChEBI" id="CHEBI:30616"/>
    </ligand>
</feature>
<dbReference type="SUPFAM" id="SSF100950">
    <property type="entry name" value="NagB/RpiA/CoA transferase-like"/>
    <property type="match status" value="1"/>
</dbReference>
<dbReference type="GO" id="GO:0030272">
    <property type="term" value="F:5-formyltetrahydrofolate cyclo-ligase activity"/>
    <property type="evidence" value="ECO:0007669"/>
    <property type="project" value="UniProtKB-EC"/>
</dbReference>
<dbReference type="InterPro" id="IPR024185">
    <property type="entry name" value="FTHF_cligase-like_sf"/>
</dbReference>
<gene>
    <name evidence="7" type="ORF">D0511_14510</name>
</gene>
<dbReference type="RefSeq" id="WP_088529900.1">
    <property type="nucleotide sequence ID" value="NZ_CP021646.1"/>
</dbReference>
<dbReference type="Proteomes" id="UP000258102">
    <property type="component" value="Chromosome 1"/>
</dbReference>
<dbReference type="EMBL" id="CP031761">
    <property type="protein sequence ID" value="AXR03153.1"/>
    <property type="molecule type" value="Genomic_DNA"/>
</dbReference>
<keyword evidence="5" id="KW-0460">Magnesium</keyword>
<dbReference type="PANTHER" id="PTHR23407:SF1">
    <property type="entry name" value="5-FORMYLTETRAHYDROFOLATE CYCLO-LIGASE"/>
    <property type="match status" value="1"/>
</dbReference>
<feature type="coiled-coil region" evidence="6">
    <location>
        <begin position="15"/>
        <end position="42"/>
    </location>
</feature>
<organism evidence="7 8">
    <name type="scientific">Pseudoalteromonas piscicida</name>
    <dbReference type="NCBI Taxonomy" id="43662"/>
    <lineage>
        <taxon>Bacteria</taxon>
        <taxon>Pseudomonadati</taxon>
        <taxon>Pseudomonadota</taxon>
        <taxon>Gammaproteobacteria</taxon>
        <taxon>Alteromonadales</taxon>
        <taxon>Pseudoalteromonadaceae</taxon>
        <taxon>Pseudoalteromonas</taxon>
    </lineage>
</organism>
<comment type="cofactor">
    <cofactor evidence="5">
        <name>Mg(2+)</name>
        <dbReference type="ChEBI" id="CHEBI:18420"/>
    </cofactor>
</comment>
<sequence>MSKTNSNINKSQVTRANLRKMIRNARNSLSADQQKKASLQLNINFFQQIKLPKNANVGVYLQNDGELDTSLLIQSLWDKKHRVFLPVIHPFNPANLLFQQYEKNSPMKANRYAILEPKLDCSAVAPLASLDLLLMPLVAFDEQGNRLGMGGGYYDRTLALHYAEQRAKPALVGLAHDCQQVSSLPTAAWDVPLSTILTPTKLYTWPKNNEKATS</sequence>
<keyword evidence="7" id="KW-0436">Ligase</keyword>